<evidence type="ECO:0000256" key="1">
    <source>
        <dbReference type="SAM" id="MobiDB-lite"/>
    </source>
</evidence>
<feature type="compositionally biased region" description="Polar residues" evidence="1">
    <location>
        <begin position="44"/>
        <end position="56"/>
    </location>
</feature>
<dbReference type="Proteomes" id="UP001153269">
    <property type="component" value="Unassembled WGS sequence"/>
</dbReference>
<evidence type="ECO:0000313" key="3">
    <source>
        <dbReference type="Proteomes" id="UP001153269"/>
    </source>
</evidence>
<evidence type="ECO:0000313" key="2">
    <source>
        <dbReference type="EMBL" id="CAB1444532.1"/>
    </source>
</evidence>
<organism evidence="2 3">
    <name type="scientific">Pleuronectes platessa</name>
    <name type="common">European plaice</name>
    <dbReference type="NCBI Taxonomy" id="8262"/>
    <lineage>
        <taxon>Eukaryota</taxon>
        <taxon>Metazoa</taxon>
        <taxon>Chordata</taxon>
        <taxon>Craniata</taxon>
        <taxon>Vertebrata</taxon>
        <taxon>Euteleostomi</taxon>
        <taxon>Actinopterygii</taxon>
        <taxon>Neopterygii</taxon>
        <taxon>Teleostei</taxon>
        <taxon>Neoteleostei</taxon>
        <taxon>Acanthomorphata</taxon>
        <taxon>Carangaria</taxon>
        <taxon>Pleuronectiformes</taxon>
        <taxon>Pleuronectoidei</taxon>
        <taxon>Pleuronectidae</taxon>
        <taxon>Pleuronectes</taxon>
    </lineage>
</organism>
<reference evidence="2" key="1">
    <citation type="submission" date="2020-03" db="EMBL/GenBank/DDBJ databases">
        <authorList>
            <person name="Weist P."/>
        </authorList>
    </citation>
    <scope>NUCLEOTIDE SEQUENCE</scope>
</reference>
<comment type="caution">
    <text evidence="2">The sequence shown here is derived from an EMBL/GenBank/DDBJ whole genome shotgun (WGS) entry which is preliminary data.</text>
</comment>
<gene>
    <name evidence="2" type="ORF">PLEPLA_LOCUS32248</name>
</gene>
<proteinExistence type="predicted"/>
<dbReference type="EMBL" id="CADEAL010003402">
    <property type="protein sequence ID" value="CAB1444532.1"/>
    <property type="molecule type" value="Genomic_DNA"/>
</dbReference>
<name>A0A9N7V8D0_PLEPL</name>
<protein>
    <submittedName>
        <fullName evidence="2">Uncharacterized protein</fullName>
    </submittedName>
</protein>
<accession>A0A9N7V8D0</accession>
<dbReference type="AlphaFoldDB" id="A0A9N7V8D0"/>
<feature type="region of interest" description="Disordered" evidence="1">
    <location>
        <begin position="16"/>
        <end position="63"/>
    </location>
</feature>
<sequence>MVSKIQTPQDAVCCCQPASQPASPQMPLTRPPSRPSTPQHSGRDANTTPTTSTVHSSDPPPLLLLPRVPQPPQVLVESALKHWSRVKRYVAQDGSG</sequence>
<keyword evidence="3" id="KW-1185">Reference proteome</keyword>